<evidence type="ECO:0000259" key="1">
    <source>
        <dbReference type="Pfam" id="PF13529"/>
    </source>
</evidence>
<evidence type="ECO:0000313" key="3">
    <source>
        <dbReference type="Proteomes" id="UP001589792"/>
    </source>
</evidence>
<dbReference type="EMBL" id="JBHLXG010000010">
    <property type="protein sequence ID" value="MFC0227145.1"/>
    <property type="molecule type" value="Genomic_DNA"/>
</dbReference>
<dbReference type="RefSeq" id="WP_380675422.1">
    <property type="nucleotide sequence ID" value="NZ_CP173186.1"/>
</dbReference>
<sequence>MAQSTVPYFCQWATPELAVDLIKGRAALADDANWAESGAADQAEYCEWANHVCGMACLKMVLAHRDGTAPPLLELARRSLPYGAYVREGKQIKGLIYAPFVEFVGEQFSLTASVQIDVSVDELPQLLTQYRYFMASVHPSIRQPQTPPPTRGGHLVLLIAADKDTVTFHNPSGDSRETRQHVTIKLNEFGRFFAGRGIAIR</sequence>
<evidence type="ECO:0000313" key="2">
    <source>
        <dbReference type="EMBL" id="MFC0227145.1"/>
    </source>
</evidence>
<dbReference type="Proteomes" id="UP001589792">
    <property type="component" value="Unassembled WGS sequence"/>
</dbReference>
<organism evidence="2 3">
    <name type="scientific">Serratia aquatilis</name>
    <dbReference type="NCBI Taxonomy" id="1737515"/>
    <lineage>
        <taxon>Bacteria</taxon>
        <taxon>Pseudomonadati</taxon>
        <taxon>Pseudomonadota</taxon>
        <taxon>Gammaproteobacteria</taxon>
        <taxon>Enterobacterales</taxon>
        <taxon>Yersiniaceae</taxon>
        <taxon>Serratia</taxon>
    </lineage>
</organism>
<reference evidence="2 3" key="1">
    <citation type="submission" date="2024-09" db="EMBL/GenBank/DDBJ databases">
        <authorList>
            <person name="Sun Q."/>
            <person name="Mori K."/>
        </authorList>
    </citation>
    <scope>NUCLEOTIDE SEQUENCE [LARGE SCALE GENOMIC DNA]</scope>
    <source>
        <strain evidence="2 3">CCM 8626</strain>
    </source>
</reference>
<dbReference type="Gene3D" id="3.90.70.10">
    <property type="entry name" value="Cysteine proteinases"/>
    <property type="match status" value="1"/>
</dbReference>
<dbReference type="Pfam" id="PF13529">
    <property type="entry name" value="Peptidase_C39_2"/>
    <property type="match status" value="1"/>
</dbReference>
<accession>A0ABV6EE00</accession>
<proteinExistence type="predicted"/>
<feature type="domain" description="Peptidase C39-like" evidence="1">
    <location>
        <begin position="6"/>
        <end position="171"/>
    </location>
</feature>
<dbReference type="InterPro" id="IPR039564">
    <property type="entry name" value="Peptidase_C39-like"/>
</dbReference>
<name>A0ABV6EE00_9GAMM</name>
<protein>
    <submittedName>
        <fullName evidence="2">C39 family peptidase</fullName>
    </submittedName>
</protein>
<keyword evidence="3" id="KW-1185">Reference proteome</keyword>
<comment type="caution">
    <text evidence="2">The sequence shown here is derived from an EMBL/GenBank/DDBJ whole genome shotgun (WGS) entry which is preliminary data.</text>
</comment>
<gene>
    <name evidence="2" type="ORF">ACFFJ3_11625</name>
</gene>